<dbReference type="Gene3D" id="1.20.82.10">
    <property type="entry name" value="ADP Ribosyl Cyclase, Chain A, domain 1"/>
    <property type="match status" value="2"/>
</dbReference>
<dbReference type="GO" id="GO:0016849">
    <property type="term" value="F:phosphorus-oxygen lyase activity"/>
    <property type="evidence" value="ECO:0007669"/>
    <property type="project" value="TreeGrafter"/>
</dbReference>
<dbReference type="PANTHER" id="PTHR10912">
    <property type="entry name" value="ADP-RIBOSYL CYCLASE"/>
    <property type="match status" value="1"/>
</dbReference>
<protein>
    <recommendedName>
        <fullName evidence="2">ADP-ribosyl cyclase/cyclic ADP-ribose hydrolase</fullName>
        <ecNumber evidence="2">3.2.2.6</ecNumber>
    </recommendedName>
</protein>
<keyword evidence="5" id="KW-0520">NAD</keyword>
<accession>A0A6P8GXT5</accession>
<keyword evidence="7" id="KW-0812">Transmembrane</keyword>
<evidence type="ECO:0000256" key="4">
    <source>
        <dbReference type="ARBA" id="ARBA00022801"/>
    </source>
</evidence>
<dbReference type="OrthoDB" id="10028716at2759"/>
<keyword evidence="7" id="KW-0472">Membrane</keyword>
<feature type="transmembrane region" description="Helical" evidence="7">
    <location>
        <begin position="6"/>
        <end position="30"/>
    </location>
</feature>
<dbReference type="PANTHER" id="PTHR10912:SF9">
    <property type="entry name" value="ADP-RIBOSYL CYCLASE_CYCLIC ADP-RIBOSE HYDROLASE"/>
    <property type="match status" value="1"/>
</dbReference>
<dbReference type="GO" id="GO:0061809">
    <property type="term" value="F:NAD+ nucleosidase activity, cyclic ADP-ribose generating"/>
    <property type="evidence" value="ECO:0007669"/>
    <property type="project" value="UniProtKB-EC"/>
</dbReference>
<dbReference type="Pfam" id="PF02267">
    <property type="entry name" value="Rib_hydrolayse"/>
    <property type="match status" value="1"/>
</dbReference>
<keyword evidence="4" id="KW-0378">Hydrolase</keyword>
<evidence type="ECO:0000256" key="2">
    <source>
        <dbReference type="ARBA" id="ARBA00011982"/>
    </source>
</evidence>
<proteinExistence type="inferred from homology"/>
<dbReference type="GeneID" id="105902689"/>
<dbReference type="SUPFAM" id="SSF52309">
    <property type="entry name" value="N-(deoxy)ribosyltransferase-like"/>
    <property type="match status" value="1"/>
</dbReference>
<dbReference type="GO" id="GO:0030890">
    <property type="term" value="P:positive regulation of B cell proliferation"/>
    <property type="evidence" value="ECO:0007669"/>
    <property type="project" value="TreeGrafter"/>
</dbReference>
<dbReference type="RefSeq" id="XP_031439575.1">
    <property type="nucleotide sequence ID" value="XM_031583715.1"/>
</dbReference>
<comment type="similarity">
    <text evidence="1">Belongs to the ADP-ribosyl cyclase family.</text>
</comment>
<dbReference type="GO" id="GO:0016740">
    <property type="term" value="F:transferase activity"/>
    <property type="evidence" value="ECO:0007669"/>
    <property type="project" value="UniProtKB-KW"/>
</dbReference>
<dbReference type="AlphaFoldDB" id="A0A6P8GXT5"/>
<dbReference type="KEGG" id="char:105902689"/>
<evidence type="ECO:0000256" key="1">
    <source>
        <dbReference type="ARBA" id="ARBA00005406"/>
    </source>
</evidence>
<keyword evidence="8" id="KW-1185">Reference proteome</keyword>
<organism evidence="8 9">
    <name type="scientific">Clupea harengus</name>
    <name type="common">Atlantic herring</name>
    <dbReference type="NCBI Taxonomy" id="7950"/>
    <lineage>
        <taxon>Eukaryota</taxon>
        <taxon>Metazoa</taxon>
        <taxon>Chordata</taxon>
        <taxon>Craniata</taxon>
        <taxon>Vertebrata</taxon>
        <taxon>Euteleostomi</taxon>
        <taxon>Actinopterygii</taxon>
        <taxon>Neopterygii</taxon>
        <taxon>Teleostei</taxon>
        <taxon>Clupei</taxon>
        <taxon>Clupeiformes</taxon>
        <taxon>Clupeoidei</taxon>
        <taxon>Clupeidae</taxon>
        <taxon>Clupea</taxon>
    </lineage>
</organism>
<evidence type="ECO:0000256" key="3">
    <source>
        <dbReference type="ARBA" id="ARBA00022679"/>
    </source>
</evidence>
<keyword evidence="3" id="KW-0808">Transferase</keyword>
<keyword evidence="7" id="KW-1133">Transmembrane helix</keyword>
<evidence type="ECO:0000256" key="7">
    <source>
        <dbReference type="SAM" id="Phobius"/>
    </source>
</evidence>
<dbReference type="Proteomes" id="UP000515152">
    <property type="component" value="Chromosome 17"/>
</dbReference>
<evidence type="ECO:0000256" key="6">
    <source>
        <dbReference type="ARBA" id="ARBA00023157"/>
    </source>
</evidence>
<name>A0A6P8GXT5_CLUHA</name>
<dbReference type="GO" id="GO:0005886">
    <property type="term" value="C:plasma membrane"/>
    <property type="evidence" value="ECO:0007669"/>
    <property type="project" value="TreeGrafter"/>
</dbReference>
<dbReference type="InterPro" id="IPR003193">
    <property type="entry name" value="ADP-ribosyl_cyclase"/>
</dbReference>
<keyword evidence="6" id="KW-1015">Disulfide bond</keyword>
<evidence type="ECO:0000313" key="9">
    <source>
        <dbReference type="RefSeq" id="XP_031439575.1"/>
    </source>
</evidence>
<sequence>MVSKTIKIVIGVIAIVTVILAVALGIYFGIKGNLKLTIMNRCETYLKENSLTSQKNCDQIWDSFTQAFVGKDPCDVPPEAYDSLIHTVSEKPVCNKTMFWSETKEIVHAFTKRSSYLTLEDFLLGYLLDDLNWCGKSGSQEIFTTGCPSWSDCVNNPVRSFWIQASAAFAASACGDAFVMLDGSIEMPYDPDRYAV</sequence>
<evidence type="ECO:0000256" key="5">
    <source>
        <dbReference type="ARBA" id="ARBA00023027"/>
    </source>
</evidence>
<dbReference type="EC" id="3.2.2.6" evidence="2"/>
<reference evidence="9" key="1">
    <citation type="submission" date="2025-08" db="UniProtKB">
        <authorList>
            <consortium name="RefSeq"/>
        </authorList>
    </citation>
    <scope>IDENTIFICATION</scope>
</reference>
<evidence type="ECO:0000313" key="8">
    <source>
        <dbReference type="Proteomes" id="UP000515152"/>
    </source>
</evidence>
<gene>
    <name evidence="9" type="primary">LOC105902689</name>
</gene>